<dbReference type="Proteomes" id="UP000449678">
    <property type="component" value="Unassembled WGS sequence"/>
</dbReference>
<gene>
    <name evidence="8" type="ORF">GTP38_02840</name>
</gene>
<evidence type="ECO:0000313" key="9">
    <source>
        <dbReference type="Proteomes" id="UP000449678"/>
    </source>
</evidence>
<dbReference type="InterPro" id="IPR004089">
    <property type="entry name" value="MCPsignal_dom"/>
</dbReference>
<dbReference type="InterPro" id="IPR004090">
    <property type="entry name" value="Chemotax_Me-accpt_rcpt"/>
</dbReference>
<proteinExistence type="inferred from homology"/>
<evidence type="ECO:0000313" key="8">
    <source>
        <dbReference type="EMBL" id="MYM33277.1"/>
    </source>
</evidence>
<evidence type="ECO:0000259" key="7">
    <source>
        <dbReference type="PROSITE" id="PS50111"/>
    </source>
</evidence>
<dbReference type="Gene3D" id="1.10.287.950">
    <property type="entry name" value="Methyl-accepting chemotaxis protein"/>
    <property type="match status" value="1"/>
</dbReference>
<feature type="region of interest" description="Disordered" evidence="5">
    <location>
        <begin position="300"/>
        <end position="326"/>
    </location>
</feature>
<organism evidence="8 9">
    <name type="scientific">Duganella lactea</name>
    <dbReference type="NCBI Taxonomy" id="2692173"/>
    <lineage>
        <taxon>Bacteria</taxon>
        <taxon>Pseudomonadati</taxon>
        <taxon>Pseudomonadota</taxon>
        <taxon>Betaproteobacteria</taxon>
        <taxon>Burkholderiales</taxon>
        <taxon>Oxalobacteraceae</taxon>
        <taxon>Telluria group</taxon>
        <taxon>Duganella</taxon>
    </lineage>
</organism>
<feature type="domain" description="Methyl-accepting transducer" evidence="7">
    <location>
        <begin position="276"/>
        <end position="505"/>
    </location>
</feature>
<evidence type="ECO:0000256" key="4">
    <source>
        <dbReference type="SAM" id="Coils"/>
    </source>
</evidence>
<dbReference type="Pfam" id="PF00015">
    <property type="entry name" value="MCPsignal"/>
    <property type="match status" value="1"/>
</dbReference>
<reference evidence="8 9" key="1">
    <citation type="submission" date="2019-12" db="EMBL/GenBank/DDBJ databases">
        <title>Novel species isolated from a subtropical stream in China.</title>
        <authorList>
            <person name="Lu H."/>
        </authorList>
    </citation>
    <scope>NUCLEOTIDE SEQUENCE [LARGE SCALE GENOMIC DNA]</scope>
    <source>
        <strain evidence="8 9">FT94W</strain>
    </source>
</reference>
<keyword evidence="6" id="KW-0812">Transmembrane</keyword>
<dbReference type="InterPro" id="IPR024478">
    <property type="entry name" value="HlyB_4HB_MCP"/>
</dbReference>
<dbReference type="EMBL" id="WWCO01000002">
    <property type="protein sequence ID" value="MYM33277.1"/>
    <property type="molecule type" value="Genomic_DNA"/>
</dbReference>
<evidence type="ECO:0000256" key="3">
    <source>
        <dbReference type="PROSITE-ProRule" id="PRU00284"/>
    </source>
</evidence>
<keyword evidence="1" id="KW-0488">Methylation</keyword>
<dbReference type="Pfam" id="PF12729">
    <property type="entry name" value="4HB_MCP_1"/>
    <property type="match status" value="1"/>
</dbReference>
<keyword evidence="4" id="KW-0175">Coiled coil</keyword>
<evidence type="ECO:0000256" key="1">
    <source>
        <dbReference type="ARBA" id="ARBA00022481"/>
    </source>
</evidence>
<keyword evidence="6" id="KW-0472">Membrane</keyword>
<comment type="caution">
    <text evidence="8">The sequence shown here is derived from an EMBL/GenBank/DDBJ whole genome shotgun (WGS) entry which is preliminary data.</text>
</comment>
<dbReference type="PANTHER" id="PTHR43531:SF14">
    <property type="entry name" value="METHYL-ACCEPTING CHEMOTAXIS PROTEIN I-RELATED"/>
    <property type="match status" value="1"/>
</dbReference>
<feature type="region of interest" description="Disordered" evidence="5">
    <location>
        <begin position="528"/>
        <end position="560"/>
    </location>
</feature>
<accession>A0ABW9V3A9</accession>
<evidence type="ECO:0000256" key="6">
    <source>
        <dbReference type="SAM" id="Phobius"/>
    </source>
</evidence>
<dbReference type="SUPFAM" id="SSF58104">
    <property type="entry name" value="Methyl-accepting chemotaxis protein (MCP) signaling domain"/>
    <property type="match status" value="1"/>
</dbReference>
<protein>
    <submittedName>
        <fullName evidence="8">Methyl-accepting chemotaxis protein</fullName>
    </submittedName>
</protein>
<dbReference type="InterPro" id="IPR051310">
    <property type="entry name" value="MCP_chemotaxis"/>
</dbReference>
<evidence type="ECO:0000256" key="2">
    <source>
        <dbReference type="ARBA" id="ARBA00029447"/>
    </source>
</evidence>
<keyword evidence="9" id="KW-1185">Reference proteome</keyword>
<dbReference type="PRINTS" id="PR00260">
    <property type="entry name" value="CHEMTRNSDUCR"/>
</dbReference>
<evidence type="ECO:0000256" key="5">
    <source>
        <dbReference type="SAM" id="MobiDB-lite"/>
    </source>
</evidence>
<feature type="transmembrane region" description="Helical" evidence="6">
    <location>
        <begin position="192"/>
        <end position="213"/>
    </location>
</feature>
<dbReference type="RefSeq" id="WP_160988685.1">
    <property type="nucleotide sequence ID" value="NZ_WWCO01000002.1"/>
</dbReference>
<dbReference type="SMART" id="SM00283">
    <property type="entry name" value="MA"/>
    <property type="match status" value="1"/>
</dbReference>
<comment type="similarity">
    <text evidence="2">Belongs to the methyl-accepting chemotaxis (MCP) protein family.</text>
</comment>
<dbReference type="PANTHER" id="PTHR43531">
    <property type="entry name" value="PROTEIN ICFG"/>
    <property type="match status" value="1"/>
</dbReference>
<keyword evidence="3" id="KW-0807">Transducer</keyword>
<dbReference type="PROSITE" id="PS50111">
    <property type="entry name" value="CHEMOTAXIS_TRANSDUC_2"/>
    <property type="match status" value="1"/>
</dbReference>
<feature type="coiled-coil region" evidence="4">
    <location>
        <begin position="476"/>
        <end position="510"/>
    </location>
</feature>
<dbReference type="CDD" id="cd11386">
    <property type="entry name" value="MCP_signal"/>
    <property type="match status" value="1"/>
</dbReference>
<sequence length="560" mass="60144">MTWFDNLKVKTKLLAGFLIVAAIGGAVGLQGILKASQINDLATDMYEQEVLGLRYAAEANIQLLASTRSIRNAILSYTAADRAHHLRELDKRLENVWRQMSEASRAVMRPEGKLLLSKTHDAFAEYEQSMRKAAELIGKEDVSDKRASSDYLLNVVRPMTDKVDGLMTELMEQKKHNADVLNQETDRIYAAIRINLILMTVSCVIIGIFIGVYTSSRLTRQLGGEPAYAATIASRIAAGELNVQVETKSGDQTSLLFTINAMRQSLAEIVGQVRAGTDTIAVASNQIAAGNQELSARTEEQASSLEQTAASMEELSSTVKQNSAHSRQANDLAHSASAVAKKGGDAVMQVVQTMEAINHSSRQIVDIIGVIDSIAFQTNILALNAAVEAARAGDQGRGFAVVASEVRNLAQRSAAAAKEIKSLIENSVTKVEEGMVQVEVAGATMHDIVSSVNRVTSIMSDINHAGTEQAAGIEQINQAVVQMDQVTQQNAALVEEAAAATDALKAQANELSTLVGIFRIEPIAAGTGHLREDHPRAAGPTKNQARLTQRARDLTALPGQ</sequence>
<name>A0ABW9V3A9_9BURK</name>
<keyword evidence="6" id="KW-1133">Transmembrane helix</keyword>